<name>A0AAJ3ZKF4_9FLAO</name>
<dbReference type="RefSeq" id="WP_138424951.1">
    <property type="nucleotide sequence ID" value="NZ_CP010992.1"/>
</dbReference>
<sequence>MNFVKYQNDLGINLSSTEINPKVYSEKIENLIKINNELSVLELVPPSIFDIELVLTNNIKLSSLSSGEKQMITTIQTVLYHLNNLYSISVKPNKIKYFNFNLIFEEIELYFHPEYQRAFLQKLLAGINDLNFKDVKLNILFITHSPFILSDIPKQNVLFLEVKEGKSQPSDYKGDNTFGENIHEMFAGGFFMESTKGAFVESKIKKLLEDLKKITEDEFIEEGKKEDILEEIKKHQKLINLMGECYIKTILQNHLDDAIAKIKGKTLLDVEKDRLEKRLKEIEKLNSNA</sequence>
<organism evidence="1 2">
    <name type="scientific">Flavobacterium columnare</name>
    <dbReference type="NCBI Taxonomy" id="996"/>
    <lineage>
        <taxon>Bacteria</taxon>
        <taxon>Pseudomonadati</taxon>
        <taxon>Bacteroidota</taxon>
        <taxon>Flavobacteriia</taxon>
        <taxon>Flavobacteriales</taxon>
        <taxon>Flavobacteriaceae</taxon>
        <taxon>Flavobacterium</taxon>
    </lineage>
</organism>
<evidence type="ECO:0008006" key="3">
    <source>
        <dbReference type="Google" id="ProtNLM"/>
    </source>
</evidence>
<dbReference type="Proteomes" id="UP000304840">
    <property type="component" value="Chromosome"/>
</dbReference>
<dbReference type="EMBL" id="CP010992">
    <property type="protein sequence ID" value="QCV57106.1"/>
    <property type="molecule type" value="Genomic_DNA"/>
</dbReference>
<protein>
    <recommendedName>
        <fullName evidence="3">ATPase AAA-type core domain-containing protein</fullName>
    </recommendedName>
</protein>
<accession>A0AAJ3ZKF4</accession>
<evidence type="ECO:0000313" key="2">
    <source>
        <dbReference type="Proteomes" id="UP000304840"/>
    </source>
</evidence>
<dbReference type="AlphaFoldDB" id="A0AAJ3ZKF4"/>
<reference evidence="1 2" key="2">
    <citation type="submission" date="2019-05" db="EMBL/GenBank/DDBJ databases">
        <authorList>
            <person name="Ravantti J.J."/>
        </authorList>
    </citation>
    <scope>NUCLEOTIDE SEQUENCE [LARGE SCALE GENOMIC DNA]</scope>
    <source>
        <strain evidence="1 2">B185</strain>
    </source>
</reference>
<reference evidence="2" key="1">
    <citation type="submission" date="2016-03" db="EMBL/GenBank/DDBJ databases">
        <title>Flavobacterium columnare strain B185, complete genome.</title>
        <authorList>
            <person name="Sundberg L.-R."/>
            <person name="Papponen P."/>
            <person name="Laanto E."/>
        </authorList>
    </citation>
    <scope>NUCLEOTIDE SEQUENCE [LARGE SCALE GENOMIC DNA]</scope>
    <source>
        <strain evidence="2">B185</strain>
    </source>
</reference>
<evidence type="ECO:0000313" key="1">
    <source>
        <dbReference type="EMBL" id="QCV57106.1"/>
    </source>
</evidence>
<gene>
    <name evidence="1" type="ORF">UN65_02960</name>
</gene>
<proteinExistence type="predicted"/>